<sequence>MRFAAQYPTEAQATNPAIPRPGLLMPRAFCCLRRERSL</sequence>
<dbReference type="EMBL" id="CADCWJ010000489">
    <property type="protein sequence ID" value="CAA9568476.1"/>
    <property type="molecule type" value="Genomic_DNA"/>
</dbReference>
<evidence type="ECO:0000313" key="1">
    <source>
        <dbReference type="EMBL" id="CAA9568476.1"/>
    </source>
</evidence>
<gene>
    <name evidence="1" type="ORF">AVDCRST_MAG87-2174</name>
</gene>
<protein>
    <submittedName>
        <fullName evidence="1">Uncharacterized protein</fullName>
    </submittedName>
</protein>
<dbReference type="AlphaFoldDB" id="A0A6J4V7C0"/>
<accession>A0A6J4V7C0</accession>
<name>A0A6J4V7C0_9BACT</name>
<reference evidence="1" key="1">
    <citation type="submission" date="2020-02" db="EMBL/GenBank/DDBJ databases">
        <authorList>
            <person name="Meier V. D."/>
        </authorList>
    </citation>
    <scope>NUCLEOTIDE SEQUENCE</scope>
    <source>
        <strain evidence="1">AVDCRST_MAG87</strain>
    </source>
</reference>
<proteinExistence type="predicted"/>
<organism evidence="1">
    <name type="scientific">uncultured Thermomicrobiales bacterium</name>
    <dbReference type="NCBI Taxonomy" id="1645740"/>
    <lineage>
        <taxon>Bacteria</taxon>
        <taxon>Pseudomonadati</taxon>
        <taxon>Thermomicrobiota</taxon>
        <taxon>Thermomicrobia</taxon>
        <taxon>Thermomicrobiales</taxon>
        <taxon>environmental samples</taxon>
    </lineage>
</organism>